<dbReference type="Proteomes" id="UP000663824">
    <property type="component" value="Unassembled WGS sequence"/>
</dbReference>
<dbReference type="EMBL" id="CAJNRE010018859">
    <property type="protein sequence ID" value="CAF2181902.1"/>
    <property type="molecule type" value="Genomic_DNA"/>
</dbReference>
<accession>A0A815PS63</accession>
<gene>
    <name evidence="6" type="ORF">BYL167_LOCUS5673</name>
    <name evidence="4" type="ORF">CJN711_LOCUS24699</name>
    <name evidence="3" type="ORF">KQP761_LOCUS6773</name>
    <name evidence="5" type="ORF">MBJ925_LOCUS34403</name>
    <name evidence="7" type="ORF">SMN809_LOCUS60999</name>
</gene>
<proteinExistence type="predicted"/>
<organism evidence="4 8">
    <name type="scientific">Rotaria magnacalcarata</name>
    <dbReference type="NCBI Taxonomy" id="392030"/>
    <lineage>
        <taxon>Eukaryota</taxon>
        <taxon>Metazoa</taxon>
        <taxon>Spiralia</taxon>
        <taxon>Gnathifera</taxon>
        <taxon>Rotifera</taxon>
        <taxon>Eurotatoria</taxon>
        <taxon>Bdelloidea</taxon>
        <taxon>Philodinida</taxon>
        <taxon>Philodinidae</taxon>
        <taxon>Rotaria</taxon>
    </lineage>
</organism>
<dbReference type="Proteomes" id="UP000681967">
    <property type="component" value="Unassembled WGS sequence"/>
</dbReference>
<dbReference type="Proteomes" id="UP000676336">
    <property type="component" value="Unassembled WGS sequence"/>
</dbReference>
<keyword evidence="1" id="KW-1133">Transmembrane helix</keyword>
<evidence type="ECO:0000256" key="2">
    <source>
        <dbReference type="SAM" id="SignalP"/>
    </source>
</evidence>
<dbReference type="AlphaFoldDB" id="A0A815PS63"/>
<dbReference type="EMBL" id="CAJOBI010241638">
    <property type="protein sequence ID" value="CAF5086300.1"/>
    <property type="molecule type" value="Genomic_DNA"/>
</dbReference>
<dbReference type="OrthoDB" id="10031504at2759"/>
<keyword evidence="1" id="KW-0472">Membrane</keyword>
<feature type="transmembrane region" description="Helical" evidence="1">
    <location>
        <begin position="160"/>
        <end position="180"/>
    </location>
</feature>
<dbReference type="EMBL" id="CAJNOV010011599">
    <property type="protein sequence ID" value="CAF1453490.1"/>
    <property type="molecule type" value="Genomic_DNA"/>
</dbReference>
<dbReference type="EMBL" id="CAJNOW010002133">
    <property type="protein sequence ID" value="CAF1341715.1"/>
    <property type="molecule type" value="Genomic_DNA"/>
</dbReference>
<comment type="caution">
    <text evidence="4">The sequence shown here is derived from an EMBL/GenBank/DDBJ whole genome shotgun (WGS) entry which is preliminary data.</text>
</comment>
<name>A0A815PS63_9BILA</name>
<dbReference type="Proteomes" id="UP000663855">
    <property type="component" value="Unassembled WGS sequence"/>
</dbReference>
<dbReference type="Proteomes" id="UP000663834">
    <property type="component" value="Unassembled WGS sequence"/>
</dbReference>
<reference evidence="4" key="1">
    <citation type="submission" date="2021-02" db="EMBL/GenBank/DDBJ databases">
        <authorList>
            <person name="Nowell W R."/>
        </authorList>
    </citation>
    <scope>NUCLEOTIDE SEQUENCE</scope>
</reference>
<evidence type="ECO:0000313" key="6">
    <source>
        <dbReference type="EMBL" id="CAF3847657.1"/>
    </source>
</evidence>
<keyword evidence="2" id="KW-0732">Signal</keyword>
<keyword evidence="1" id="KW-0812">Transmembrane</keyword>
<protein>
    <submittedName>
        <fullName evidence="4">Uncharacterized protein</fullName>
    </submittedName>
</protein>
<dbReference type="EMBL" id="CAJOBH010001314">
    <property type="protein sequence ID" value="CAF3847657.1"/>
    <property type="molecule type" value="Genomic_DNA"/>
</dbReference>
<evidence type="ECO:0000313" key="4">
    <source>
        <dbReference type="EMBL" id="CAF1453490.1"/>
    </source>
</evidence>
<evidence type="ECO:0000313" key="3">
    <source>
        <dbReference type="EMBL" id="CAF1341715.1"/>
    </source>
</evidence>
<feature type="signal peptide" evidence="2">
    <location>
        <begin position="1"/>
        <end position="24"/>
    </location>
</feature>
<evidence type="ECO:0000313" key="5">
    <source>
        <dbReference type="EMBL" id="CAF2181902.1"/>
    </source>
</evidence>
<evidence type="ECO:0000313" key="7">
    <source>
        <dbReference type="EMBL" id="CAF5086300.1"/>
    </source>
</evidence>
<evidence type="ECO:0000256" key="1">
    <source>
        <dbReference type="SAM" id="Phobius"/>
    </source>
</evidence>
<evidence type="ECO:0000313" key="8">
    <source>
        <dbReference type="Proteomes" id="UP000663855"/>
    </source>
</evidence>
<feature type="chain" id="PRO_5035687866" evidence="2">
    <location>
        <begin position="25"/>
        <end position="252"/>
    </location>
</feature>
<sequence length="252" mass="29420">MHAAHRFILFVKIVFFSCIFGNKSEENLFDEINRQRKNFGLSNVEIHLTLQLAAEKRCHNQQQLIDSYQRMLSNAYRDGDWPRQEHLDKVFSHVNERIYLNGIDIRNDIFQRYHLIPKLYERNLIYIGIALHEYRNFSATCIVYGELNNSISNNSRLIRLLYILIGCGILLLGLIVCSIVNDQRQMKLKQQLEQEIIGNRNTIVPKNSTAVFIDKDRKSSTHRADMNRMTMARLGSVVDERSSAVHSFFAKT</sequence>